<name>A0A098E8Z9_9ZZZZ</name>
<accession>A0A098E8Z9</accession>
<proteinExistence type="predicted"/>
<organism evidence="1">
    <name type="scientific">groundwater metagenome</name>
    <dbReference type="NCBI Taxonomy" id="717931"/>
    <lineage>
        <taxon>unclassified sequences</taxon>
        <taxon>metagenomes</taxon>
        <taxon>ecological metagenomes</taxon>
    </lineage>
</organism>
<gene>
    <name evidence="1" type="ORF">MSIBF_A1830020</name>
</gene>
<evidence type="ECO:0000313" key="1">
    <source>
        <dbReference type="EMBL" id="CEG11986.1"/>
    </source>
</evidence>
<dbReference type="EMBL" id="CCXY01000094">
    <property type="protein sequence ID" value="CEG11986.1"/>
    <property type="molecule type" value="Genomic_DNA"/>
</dbReference>
<protein>
    <submittedName>
        <fullName evidence="1">Uncharacterized protein</fullName>
    </submittedName>
</protein>
<reference evidence="1" key="1">
    <citation type="submission" date="2014-09" db="EMBL/GenBank/DDBJ databases">
        <authorList>
            <person name="Probst J Alexander"/>
        </authorList>
    </citation>
    <scope>NUCLEOTIDE SEQUENCE</scope>
</reference>
<sequence length="48" mass="5754">MTTDLRCPIFGSKRIRNYSMAMAKYRSPDFKIFPNFLNFKVNFKVIFV</sequence>
<dbReference type="AlphaFoldDB" id="A0A098E8Z9"/>